<comment type="caution">
    <text evidence="1">The sequence shown here is derived from an EMBL/GenBank/DDBJ whole genome shotgun (WGS) entry which is preliminary data.</text>
</comment>
<evidence type="ECO:0000313" key="2">
    <source>
        <dbReference type="Proteomes" id="UP000039021"/>
    </source>
</evidence>
<protein>
    <submittedName>
        <fullName evidence="1">Uncharacterized protein</fullName>
    </submittedName>
</protein>
<dbReference type="AlphaFoldDB" id="A0A916LGF0"/>
<organism evidence="1 2">
    <name type="scientific">Mycobacterium tuberculosis</name>
    <dbReference type="NCBI Taxonomy" id="1773"/>
    <lineage>
        <taxon>Bacteria</taxon>
        <taxon>Bacillati</taxon>
        <taxon>Actinomycetota</taxon>
        <taxon>Actinomycetes</taxon>
        <taxon>Mycobacteriales</taxon>
        <taxon>Mycobacteriaceae</taxon>
        <taxon>Mycobacterium</taxon>
        <taxon>Mycobacterium tuberculosis complex</taxon>
    </lineage>
</organism>
<dbReference type="EMBL" id="CSBK01003017">
    <property type="protein sequence ID" value="CPA48874.1"/>
    <property type="molecule type" value="Genomic_DNA"/>
</dbReference>
<name>A0A916LGF0_MYCTX</name>
<reference evidence="2" key="1">
    <citation type="submission" date="2015-03" db="EMBL/GenBank/DDBJ databases">
        <authorList>
            <consortium name="Pathogen Informatics"/>
        </authorList>
    </citation>
    <scope>NUCLEOTIDE SEQUENCE [LARGE SCALE GENOMIC DNA]</scope>
    <source>
        <strain evidence="2">N09902308</strain>
    </source>
</reference>
<sequence>MLYGLARGLRGREGCHRSCADVVVDRANEMFTVGEAFVKVAFCQAGVAAHCADGECGSACAAEQLHAGGDEVVST</sequence>
<gene>
    <name evidence="1" type="ORF">ERS007739_04637</name>
</gene>
<evidence type="ECO:0000313" key="1">
    <source>
        <dbReference type="EMBL" id="CPA48874.1"/>
    </source>
</evidence>
<dbReference type="Proteomes" id="UP000039021">
    <property type="component" value="Unassembled WGS sequence"/>
</dbReference>
<proteinExistence type="predicted"/>
<accession>A0A916LGF0</accession>